<evidence type="ECO:0000313" key="1">
    <source>
        <dbReference type="EMBL" id="KKM70818.1"/>
    </source>
</evidence>
<protein>
    <submittedName>
        <fullName evidence="1">Uncharacterized protein</fullName>
    </submittedName>
</protein>
<accession>A0A0F9JMG4</accession>
<reference evidence="1" key="1">
    <citation type="journal article" date="2015" name="Nature">
        <title>Complex archaea that bridge the gap between prokaryotes and eukaryotes.</title>
        <authorList>
            <person name="Spang A."/>
            <person name="Saw J.H."/>
            <person name="Jorgensen S.L."/>
            <person name="Zaremba-Niedzwiedzka K."/>
            <person name="Martijn J."/>
            <person name="Lind A.E."/>
            <person name="van Eijk R."/>
            <person name="Schleper C."/>
            <person name="Guy L."/>
            <person name="Ettema T.J."/>
        </authorList>
    </citation>
    <scope>NUCLEOTIDE SEQUENCE</scope>
</reference>
<comment type="caution">
    <text evidence="1">The sequence shown here is derived from an EMBL/GenBank/DDBJ whole genome shotgun (WGS) entry which is preliminary data.</text>
</comment>
<proteinExistence type="predicted"/>
<sequence length="65" mass="7232">MRASGLPAARWVGERFGRERSTDEAILQSFVQEVSYIRTPYTTPRSYGTANFPIAFALSSSPMCV</sequence>
<gene>
    <name evidence="1" type="ORF">LCGC14_1436920</name>
</gene>
<dbReference type="AlphaFoldDB" id="A0A0F9JMG4"/>
<organism evidence="1">
    <name type="scientific">marine sediment metagenome</name>
    <dbReference type="NCBI Taxonomy" id="412755"/>
    <lineage>
        <taxon>unclassified sequences</taxon>
        <taxon>metagenomes</taxon>
        <taxon>ecological metagenomes</taxon>
    </lineage>
</organism>
<dbReference type="EMBL" id="LAZR01009746">
    <property type="protein sequence ID" value="KKM70818.1"/>
    <property type="molecule type" value="Genomic_DNA"/>
</dbReference>
<name>A0A0F9JMG4_9ZZZZ</name>